<comment type="caution">
    <text evidence="1">The sequence shown here is derived from an EMBL/GenBank/DDBJ whole genome shotgun (WGS) entry which is preliminary data.</text>
</comment>
<dbReference type="AlphaFoldDB" id="A0A392VDX2"/>
<evidence type="ECO:0000313" key="2">
    <source>
        <dbReference type="Proteomes" id="UP000265520"/>
    </source>
</evidence>
<feature type="non-terminal residue" evidence="1">
    <location>
        <position position="1"/>
    </location>
</feature>
<proteinExistence type="predicted"/>
<dbReference type="EMBL" id="LXQA011144472">
    <property type="protein sequence ID" value="MCI86576.1"/>
    <property type="molecule type" value="Genomic_DNA"/>
</dbReference>
<name>A0A392VDX2_9FABA</name>
<dbReference type="Proteomes" id="UP000265520">
    <property type="component" value="Unassembled WGS sequence"/>
</dbReference>
<sequence length="58" mass="6067">SGQSLGDVDLRSDQNIGAVCGDETAHARGSTPFSPLASTEGLLFWIHQNSHTSLGNRG</sequence>
<evidence type="ECO:0000313" key="1">
    <source>
        <dbReference type="EMBL" id="MCI86576.1"/>
    </source>
</evidence>
<keyword evidence="2" id="KW-1185">Reference proteome</keyword>
<accession>A0A392VDX2</accession>
<organism evidence="1 2">
    <name type="scientific">Trifolium medium</name>
    <dbReference type="NCBI Taxonomy" id="97028"/>
    <lineage>
        <taxon>Eukaryota</taxon>
        <taxon>Viridiplantae</taxon>
        <taxon>Streptophyta</taxon>
        <taxon>Embryophyta</taxon>
        <taxon>Tracheophyta</taxon>
        <taxon>Spermatophyta</taxon>
        <taxon>Magnoliopsida</taxon>
        <taxon>eudicotyledons</taxon>
        <taxon>Gunneridae</taxon>
        <taxon>Pentapetalae</taxon>
        <taxon>rosids</taxon>
        <taxon>fabids</taxon>
        <taxon>Fabales</taxon>
        <taxon>Fabaceae</taxon>
        <taxon>Papilionoideae</taxon>
        <taxon>50 kb inversion clade</taxon>
        <taxon>NPAAA clade</taxon>
        <taxon>Hologalegina</taxon>
        <taxon>IRL clade</taxon>
        <taxon>Trifolieae</taxon>
        <taxon>Trifolium</taxon>
    </lineage>
</organism>
<protein>
    <submittedName>
        <fullName evidence="1">Uncharacterized protein</fullName>
    </submittedName>
</protein>
<reference evidence="1 2" key="1">
    <citation type="journal article" date="2018" name="Front. Plant Sci.">
        <title>Red Clover (Trifolium pratense) and Zigzag Clover (T. medium) - A Picture of Genomic Similarities and Differences.</title>
        <authorList>
            <person name="Dluhosova J."/>
            <person name="Istvanek J."/>
            <person name="Nedelnik J."/>
            <person name="Repkova J."/>
        </authorList>
    </citation>
    <scope>NUCLEOTIDE SEQUENCE [LARGE SCALE GENOMIC DNA]</scope>
    <source>
        <strain evidence="2">cv. 10/8</strain>
        <tissue evidence="1">Leaf</tissue>
    </source>
</reference>